<name>A0A915K9K0_ROMCU</name>
<organism evidence="1 2">
    <name type="scientific">Romanomermis culicivorax</name>
    <name type="common">Nematode worm</name>
    <dbReference type="NCBI Taxonomy" id="13658"/>
    <lineage>
        <taxon>Eukaryota</taxon>
        <taxon>Metazoa</taxon>
        <taxon>Ecdysozoa</taxon>
        <taxon>Nematoda</taxon>
        <taxon>Enoplea</taxon>
        <taxon>Dorylaimia</taxon>
        <taxon>Mermithida</taxon>
        <taxon>Mermithoidea</taxon>
        <taxon>Mermithidae</taxon>
        <taxon>Romanomermis</taxon>
    </lineage>
</organism>
<reference evidence="2" key="1">
    <citation type="submission" date="2022-11" db="UniProtKB">
        <authorList>
            <consortium name="WormBaseParasite"/>
        </authorList>
    </citation>
    <scope>IDENTIFICATION</scope>
</reference>
<evidence type="ECO:0000313" key="1">
    <source>
        <dbReference type="Proteomes" id="UP000887565"/>
    </source>
</evidence>
<dbReference type="Proteomes" id="UP000887565">
    <property type="component" value="Unplaced"/>
</dbReference>
<protein>
    <submittedName>
        <fullName evidence="2">Uncharacterized protein</fullName>
    </submittedName>
</protein>
<dbReference type="AlphaFoldDB" id="A0A915K9K0"/>
<evidence type="ECO:0000313" key="2">
    <source>
        <dbReference type="WBParaSite" id="nRc.2.0.1.t35423-RA"/>
    </source>
</evidence>
<accession>A0A915K9K0</accession>
<dbReference type="WBParaSite" id="nRc.2.0.1.t35423-RA">
    <property type="protein sequence ID" value="nRc.2.0.1.t35423-RA"/>
    <property type="gene ID" value="nRc.2.0.1.g35423"/>
</dbReference>
<keyword evidence="1" id="KW-1185">Reference proteome</keyword>
<sequence length="96" mass="10820">MVRVPVESLECNPPRPIKKRNSSGLALTSAVYPVNSRSLAKSVNIFLAFSTPSLCPRITIRSIWLDTLKLMFTFLMLTPPFPMMCGWNSLKICMRS</sequence>
<proteinExistence type="predicted"/>